<dbReference type="Gene3D" id="3.30.70.1450">
    <property type="entry name" value="Regulator of K+ conductance, C-terminal domain"/>
    <property type="match status" value="2"/>
</dbReference>
<dbReference type="InterPro" id="IPR004680">
    <property type="entry name" value="Cit_transptr-like_dom"/>
</dbReference>
<dbReference type="Pfam" id="PF02080">
    <property type="entry name" value="TrkA_C"/>
    <property type="match status" value="1"/>
</dbReference>
<dbReference type="Pfam" id="PF03600">
    <property type="entry name" value="CitMHS"/>
    <property type="match status" value="1"/>
</dbReference>
<dbReference type="GO" id="GO:0005886">
    <property type="term" value="C:plasma membrane"/>
    <property type="evidence" value="ECO:0007669"/>
    <property type="project" value="TreeGrafter"/>
</dbReference>
<evidence type="ECO:0000256" key="7">
    <source>
        <dbReference type="SAM" id="Phobius"/>
    </source>
</evidence>
<keyword evidence="2" id="KW-0813">Transport</keyword>
<dbReference type="InterPro" id="IPR036721">
    <property type="entry name" value="RCK_C_sf"/>
</dbReference>
<feature type="transmembrane region" description="Helical" evidence="7">
    <location>
        <begin position="416"/>
        <end position="433"/>
    </location>
</feature>
<feature type="transmembrane region" description="Helical" evidence="7">
    <location>
        <begin position="439"/>
        <end position="456"/>
    </location>
</feature>
<feature type="transmembrane region" description="Helical" evidence="7">
    <location>
        <begin position="504"/>
        <end position="536"/>
    </location>
</feature>
<dbReference type="InterPro" id="IPR051679">
    <property type="entry name" value="DASS-Related_Transporters"/>
</dbReference>
<feature type="transmembrane region" description="Helical" evidence="7">
    <location>
        <begin position="548"/>
        <end position="566"/>
    </location>
</feature>
<evidence type="ECO:0000256" key="3">
    <source>
        <dbReference type="ARBA" id="ARBA00022692"/>
    </source>
</evidence>
<proteinExistence type="predicted"/>
<dbReference type="AlphaFoldDB" id="A0A2N5XWD7"/>
<dbReference type="InterPro" id="IPR006037">
    <property type="entry name" value="RCK_C"/>
</dbReference>
<dbReference type="OrthoDB" id="9809303at2"/>
<evidence type="ECO:0000256" key="5">
    <source>
        <dbReference type="ARBA" id="ARBA00022989"/>
    </source>
</evidence>
<protein>
    <submittedName>
        <fullName evidence="9">SLC13 family permease</fullName>
    </submittedName>
</protein>
<feature type="transmembrane region" description="Helical" evidence="7">
    <location>
        <begin position="95"/>
        <end position="123"/>
    </location>
</feature>
<comment type="subcellular location">
    <subcellularLocation>
        <location evidence="1">Membrane</location>
        <topology evidence="1">Multi-pass membrane protein</topology>
    </subcellularLocation>
</comment>
<dbReference type="GO" id="GO:0006813">
    <property type="term" value="P:potassium ion transport"/>
    <property type="evidence" value="ECO:0007669"/>
    <property type="project" value="InterPro"/>
</dbReference>
<feature type="transmembrane region" description="Helical" evidence="7">
    <location>
        <begin position="56"/>
        <end position="75"/>
    </location>
</feature>
<accession>A0A2N5XWD7</accession>
<dbReference type="PROSITE" id="PS51202">
    <property type="entry name" value="RCK_C"/>
    <property type="match status" value="1"/>
</dbReference>
<dbReference type="PANTHER" id="PTHR43652">
    <property type="entry name" value="BASIC AMINO ACID ANTIPORTER YFCC-RELATED"/>
    <property type="match status" value="1"/>
</dbReference>
<keyword evidence="6 7" id="KW-0472">Membrane</keyword>
<feature type="transmembrane region" description="Helical" evidence="7">
    <location>
        <begin position="135"/>
        <end position="153"/>
    </location>
</feature>
<name>A0A2N5XWD7_9HYPH</name>
<keyword evidence="3 7" id="KW-0812">Transmembrane</keyword>
<reference evidence="9 10" key="1">
    <citation type="submission" date="2018-01" db="EMBL/GenBank/DDBJ databases">
        <title>The draft genome sequence of Cohaesibacter sp. H1304.</title>
        <authorList>
            <person name="Wang N.-N."/>
            <person name="Du Z.-J."/>
        </authorList>
    </citation>
    <scope>NUCLEOTIDE SEQUENCE [LARGE SCALE GENOMIC DNA]</scope>
    <source>
        <strain evidence="9 10">H1304</strain>
    </source>
</reference>
<feature type="transmembrane region" description="Helical" evidence="7">
    <location>
        <begin position="173"/>
        <end position="197"/>
    </location>
</feature>
<dbReference type="SUPFAM" id="SSF116726">
    <property type="entry name" value="TrkA C-terminal domain-like"/>
    <property type="match status" value="2"/>
</dbReference>
<dbReference type="InterPro" id="IPR031312">
    <property type="entry name" value="Na/sul_symport_CS"/>
</dbReference>
<dbReference type="PROSITE" id="PS01271">
    <property type="entry name" value="NA_SULFATE"/>
    <property type="match status" value="1"/>
</dbReference>
<evidence type="ECO:0000313" key="9">
    <source>
        <dbReference type="EMBL" id="PLW78735.1"/>
    </source>
</evidence>
<keyword evidence="5 7" id="KW-1133">Transmembrane helix</keyword>
<evidence type="ECO:0000256" key="4">
    <source>
        <dbReference type="ARBA" id="ARBA00022737"/>
    </source>
</evidence>
<evidence type="ECO:0000256" key="1">
    <source>
        <dbReference type="ARBA" id="ARBA00004141"/>
    </source>
</evidence>
<comment type="caution">
    <text evidence="9">The sequence shown here is derived from an EMBL/GenBank/DDBJ whole genome shotgun (WGS) entry which is preliminary data.</text>
</comment>
<keyword evidence="10" id="KW-1185">Reference proteome</keyword>
<dbReference type="GO" id="GO:0008324">
    <property type="term" value="F:monoatomic cation transmembrane transporter activity"/>
    <property type="evidence" value="ECO:0007669"/>
    <property type="project" value="InterPro"/>
</dbReference>
<evidence type="ECO:0000256" key="2">
    <source>
        <dbReference type="ARBA" id="ARBA00022448"/>
    </source>
</evidence>
<evidence type="ECO:0000313" key="10">
    <source>
        <dbReference type="Proteomes" id="UP000234881"/>
    </source>
</evidence>
<keyword evidence="4" id="KW-0677">Repeat</keyword>
<feature type="transmembrane region" description="Helical" evidence="7">
    <location>
        <begin position="468"/>
        <end position="492"/>
    </location>
</feature>
<feature type="domain" description="RCK C-terminal" evidence="8">
    <location>
        <begin position="313"/>
        <end position="397"/>
    </location>
</feature>
<feature type="transmembrane region" description="Helical" evidence="7">
    <location>
        <begin position="28"/>
        <end position="44"/>
    </location>
</feature>
<feature type="transmembrane region" description="Helical" evidence="7">
    <location>
        <begin position="586"/>
        <end position="607"/>
    </location>
</feature>
<dbReference type="PANTHER" id="PTHR43652:SF1">
    <property type="entry name" value="RESPONSE REGULATOR"/>
    <property type="match status" value="1"/>
</dbReference>
<evidence type="ECO:0000259" key="8">
    <source>
        <dbReference type="PROSITE" id="PS51202"/>
    </source>
</evidence>
<dbReference type="Proteomes" id="UP000234881">
    <property type="component" value="Unassembled WGS sequence"/>
</dbReference>
<dbReference type="EMBL" id="PKUQ01000001">
    <property type="protein sequence ID" value="PLW78735.1"/>
    <property type="molecule type" value="Genomic_DNA"/>
</dbReference>
<organism evidence="9 10">
    <name type="scientific">Cohaesibacter celericrescens</name>
    <dbReference type="NCBI Taxonomy" id="2067669"/>
    <lineage>
        <taxon>Bacteria</taxon>
        <taxon>Pseudomonadati</taxon>
        <taxon>Pseudomonadota</taxon>
        <taxon>Alphaproteobacteria</taxon>
        <taxon>Hyphomicrobiales</taxon>
        <taxon>Cohaesibacteraceae</taxon>
    </lineage>
</organism>
<gene>
    <name evidence="9" type="ORF">C0081_00350</name>
</gene>
<sequence length="609" mass="65301">MSWEMIFTFAVLGISVILFVTDKLRLDLVAIGVMLALGLSGVLTPTETVSGFGTPVVILIAGLFIVGEGLSQTGISYAVGDKIVQVAGREEWKLIVLLMLAVASLASVMSVTGSGAIFIPVAIRLATRAGISPSKLLMPLAFAALIGGMLTLIGTPPNLVANAQLENAGMEPFGFFVFTPIGLIILVIAILWMVFFGRRVLRNEGGKQHSQERRSLSDLIKMYDIEDSIVRLEVLQGASLAGETVVSAKLRRKIGLTLFGIERKTEGRGKPGIISTHTDIPFQEGDILFGVMDEPITDQAFAENGMKVLPLDEAGHHISARELGMADLIVTPRSKLVGRTVSGAGFRTKHGLSVVGVIRKGKPIHGNFGHAVLEFGDQLLVVGEWDRIRKLRAFPEDFLVLAFPEEIQNYLPRRKLAPIAVGILVVMLVLIIFRIVPSVTAVILAAAAMVSTNCIAPNNVYNVIKWRSLVLIAGMIPMATALSKTGGLQLIVDQMLALNGANSPYLMLISFFLLTSVFSQFTSNTATAVLIAPVAFEVAKIMGVNPEPLLMSVAIAASTAFSTPVASPINTLVMGPGNYRFKDYAIIGVPLQIIALVISTFAIPYFLPF</sequence>
<evidence type="ECO:0000256" key="6">
    <source>
        <dbReference type="ARBA" id="ARBA00023136"/>
    </source>
</evidence>